<protein>
    <submittedName>
        <fullName evidence="1">Uncharacterized protein</fullName>
    </submittedName>
</protein>
<reference evidence="1 2" key="1">
    <citation type="submission" date="2019-09" db="EMBL/GenBank/DDBJ databases">
        <authorList>
            <person name="Chandra G."/>
            <person name="Truman W A."/>
        </authorList>
    </citation>
    <scope>NUCLEOTIDE SEQUENCE [LARGE SCALE GENOMIC DNA]</scope>
    <source>
        <strain evidence="1">PS710</strain>
    </source>
</reference>
<organism evidence="1 2">
    <name type="scientific">Pseudomonas fluorescens</name>
    <dbReference type="NCBI Taxonomy" id="294"/>
    <lineage>
        <taxon>Bacteria</taxon>
        <taxon>Pseudomonadati</taxon>
        <taxon>Pseudomonadota</taxon>
        <taxon>Gammaproteobacteria</taxon>
        <taxon>Pseudomonadales</taxon>
        <taxon>Pseudomonadaceae</taxon>
        <taxon>Pseudomonas</taxon>
    </lineage>
</organism>
<name>A0A5E7BPV1_PSEFL</name>
<accession>A0A5E7BPV1</accession>
<dbReference type="AlphaFoldDB" id="A0A5E7BPV1"/>
<evidence type="ECO:0000313" key="1">
    <source>
        <dbReference type="EMBL" id="VVN91597.1"/>
    </source>
</evidence>
<evidence type="ECO:0000313" key="2">
    <source>
        <dbReference type="Proteomes" id="UP000381093"/>
    </source>
</evidence>
<dbReference type="Proteomes" id="UP000381093">
    <property type="component" value="Unassembled WGS sequence"/>
</dbReference>
<gene>
    <name evidence="1" type="ORF">PS710_01930</name>
</gene>
<dbReference type="RefSeq" id="WP_150764284.1">
    <property type="nucleotide sequence ID" value="NZ_CABVHW010000004.1"/>
</dbReference>
<sequence length="91" mass="9971">MTSKPKMLSDKEMDALELQIPDLAQRATQTAYARALLVSDSVLCVDSDDLVRISLDGSKTVVAKAKPRRKVKVGEVITVRRIDDQTAGDRA</sequence>
<dbReference type="EMBL" id="CABVHW010000004">
    <property type="protein sequence ID" value="VVN91597.1"/>
    <property type="molecule type" value="Genomic_DNA"/>
</dbReference>
<proteinExistence type="predicted"/>